<evidence type="ECO:0000256" key="7">
    <source>
        <dbReference type="PROSITE-ProRule" id="PRU00042"/>
    </source>
</evidence>
<dbReference type="InterPro" id="IPR036236">
    <property type="entry name" value="Znf_C2H2_sf"/>
</dbReference>
<dbReference type="InterPro" id="IPR056436">
    <property type="entry name" value="Znf-C2H2_ZIC1-5/GLI1-3-like"/>
</dbReference>
<keyword evidence="4 7" id="KW-0863">Zinc-finger</keyword>
<dbReference type="Pfam" id="PF23561">
    <property type="entry name" value="zf-C2H2_15"/>
    <property type="match status" value="1"/>
</dbReference>
<comment type="caution">
    <text evidence="11">The sequence shown here is derived from an EMBL/GenBank/DDBJ whole genome shotgun (WGS) entry which is preliminary data.</text>
</comment>
<dbReference type="InterPro" id="IPR043359">
    <property type="entry name" value="GLI-like"/>
</dbReference>
<dbReference type="SUPFAM" id="SSF57667">
    <property type="entry name" value="beta-beta-alpha zinc fingers"/>
    <property type="match status" value="2"/>
</dbReference>
<dbReference type="OrthoDB" id="3437960at2759"/>
<protein>
    <recommendedName>
        <fullName evidence="10">C2H2-type domain-containing protein</fullName>
    </recommendedName>
</protein>
<keyword evidence="6" id="KW-0539">Nucleus</keyword>
<sequence length="482" mass="52621">MTATDDDETLPDGAGAVGRDDETQTTTTATSTSGEDRQVCMWGDDCRAPFPDLPQLVEHVHNDHIGMHKSSYTCEWATCNRRGVAQTSRFALISHIRSHTGEKPFICAASDCDKSFTRSDALSKHMRQQHNISPPAPGRGGNRKRKRGGAAAGSVAGDENASVSGQPTAAAPSPSSTQNGFAGTPVTMAPGTSGGGGGFNTFKVEAPGASVLSLHPPVNSNSSSSDPQDEGFMPDLNMMPARPHGRDQQWDEPGAPNGYHERVSDPRPNDGHDPTEEEGYSSSSSDTLPAHLAPHFDPETGLVLGRTPAMVMYLLMKAKYKHAMEQHEDLQEQLKVMKTETKRERELKEEALDQFLEQCFGPDAHRLIAPPIVPSQGPPPSHLHPPSYREPTRPYPHPLGPERHYRTHTHSHEPYRPHQPQHPYAPPHPITTASTFLAPPRTDAYYRQRPQQAPSRSRTAPSPHPLQEPPPSVPIINGYPRP</sequence>
<dbReference type="GO" id="GO:0000978">
    <property type="term" value="F:RNA polymerase II cis-regulatory region sequence-specific DNA binding"/>
    <property type="evidence" value="ECO:0007669"/>
    <property type="project" value="TreeGrafter"/>
</dbReference>
<dbReference type="GO" id="GO:0000981">
    <property type="term" value="F:DNA-binding transcription factor activity, RNA polymerase II-specific"/>
    <property type="evidence" value="ECO:0007669"/>
    <property type="project" value="TreeGrafter"/>
</dbReference>
<feature type="region of interest" description="Disordered" evidence="9">
    <location>
        <begin position="1"/>
        <end position="35"/>
    </location>
</feature>
<feature type="region of interest" description="Disordered" evidence="9">
    <location>
        <begin position="121"/>
        <end position="293"/>
    </location>
</feature>
<name>A0A8H5BYK8_9AGAR</name>
<feature type="region of interest" description="Disordered" evidence="9">
    <location>
        <begin position="371"/>
        <end position="482"/>
    </location>
</feature>
<dbReference type="PANTHER" id="PTHR45718">
    <property type="entry name" value="TRANSCRIPTIONAL ACTIVATOR CUBITUS INTERRUPTUS"/>
    <property type="match status" value="1"/>
</dbReference>
<dbReference type="Proteomes" id="UP000541558">
    <property type="component" value="Unassembled WGS sequence"/>
</dbReference>
<evidence type="ECO:0000256" key="9">
    <source>
        <dbReference type="SAM" id="MobiDB-lite"/>
    </source>
</evidence>
<feature type="compositionally biased region" description="Pro residues" evidence="9">
    <location>
        <begin position="462"/>
        <end position="473"/>
    </location>
</feature>
<reference evidence="11 12" key="1">
    <citation type="journal article" date="2020" name="ISME J.">
        <title>Uncovering the hidden diversity of litter-decomposition mechanisms in mushroom-forming fungi.</title>
        <authorList>
            <person name="Floudas D."/>
            <person name="Bentzer J."/>
            <person name="Ahren D."/>
            <person name="Johansson T."/>
            <person name="Persson P."/>
            <person name="Tunlid A."/>
        </authorList>
    </citation>
    <scope>NUCLEOTIDE SEQUENCE [LARGE SCALE GENOMIC DNA]</scope>
    <source>
        <strain evidence="11 12">CBS 175.51</strain>
    </source>
</reference>
<evidence type="ECO:0000259" key="10">
    <source>
        <dbReference type="PROSITE" id="PS50157"/>
    </source>
</evidence>
<keyword evidence="12" id="KW-1185">Reference proteome</keyword>
<dbReference type="AlphaFoldDB" id="A0A8H5BYK8"/>
<evidence type="ECO:0000256" key="1">
    <source>
        <dbReference type="ARBA" id="ARBA00004123"/>
    </source>
</evidence>
<feature type="compositionally biased region" description="Low complexity" evidence="9">
    <location>
        <begin position="447"/>
        <end position="458"/>
    </location>
</feature>
<evidence type="ECO:0000313" key="12">
    <source>
        <dbReference type="Proteomes" id="UP000541558"/>
    </source>
</evidence>
<comment type="subcellular location">
    <subcellularLocation>
        <location evidence="1">Nucleus</location>
    </subcellularLocation>
</comment>
<evidence type="ECO:0000256" key="2">
    <source>
        <dbReference type="ARBA" id="ARBA00022723"/>
    </source>
</evidence>
<organism evidence="11 12">
    <name type="scientific">Ephemerocybe angulata</name>
    <dbReference type="NCBI Taxonomy" id="980116"/>
    <lineage>
        <taxon>Eukaryota</taxon>
        <taxon>Fungi</taxon>
        <taxon>Dikarya</taxon>
        <taxon>Basidiomycota</taxon>
        <taxon>Agaricomycotina</taxon>
        <taxon>Agaricomycetes</taxon>
        <taxon>Agaricomycetidae</taxon>
        <taxon>Agaricales</taxon>
        <taxon>Agaricineae</taxon>
        <taxon>Psathyrellaceae</taxon>
        <taxon>Ephemerocybe</taxon>
    </lineage>
</organism>
<dbReference type="GO" id="GO:0005634">
    <property type="term" value="C:nucleus"/>
    <property type="evidence" value="ECO:0007669"/>
    <property type="project" value="UniProtKB-SubCell"/>
</dbReference>
<feature type="compositionally biased region" description="Low complexity" evidence="9">
    <location>
        <begin position="24"/>
        <end position="33"/>
    </location>
</feature>
<feature type="compositionally biased region" description="Polar residues" evidence="9">
    <location>
        <begin position="161"/>
        <end position="181"/>
    </location>
</feature>
<evidence type="ECO:0000256" key="3">
    <source>
        <dbReference type="ARBA" id="ARBA00022737"/>
    </source>
</evidence>
<keyword evidence="2" id="KW-0479">Metal-binding</keyword>
<evidence type="ECO:0000256" key="8">
    <source>
        <dbReference type="SAM" id="Coils"/>
    </source>
</evidence>
<dbReference type="InterPro" id="IPR013087">
    <property type="entry name" value="Znf_C2H2_type"/>
</dbReference>
<dbReference type="PANTHER" id="PTHR45718:SF4">
    <property type="entry name" value="TRANSCRIPTIONAL ACTIVATOR CUBITUS INTERRUPTUS"/>
    <property type="match status" value="1"/>
</dbReference>
<dbReference type="FunFam" id="3.30.160.60:FF:000201">
    <property type="entry name" value="C2H2 finger domain protein (Gli3)"/>
    <property type="match status" value="1"/>
</dbReference>
<gene>
    <name evidence="11" type="ORF">D9611_008979</name>
</gene>
<dbReference type="EMBL" id="JAACJK010000112">
    <property type="protein sequence ID" value="KAF5331952.1"/>
    <property type="molecule type" value="Genomic_DNA"/>
</dbReference>
<dbReference type="PROSITE" id="PS50157">
    <property type="entry name" value="ZINC_FINGER_C2H2_2"/>
    <property type="match status" value="2"/>
</dbReference>
<feature type="coiled-coil region" evidence="8">
    <location>
        <begin position="313"/>
        <end position="358"/>
    </location>
</feature>
<feature type="compositionally biased region" description="Basic and acidic residues" evidence="9">
    <location>
        <begin position="400"/>
        <end position="416"/>
    </location>
</feature>
<accession>A0A8H5BYK8</accession>
<feature type="domain" description="C2H2-type" evidence="10">
    <location>
        <begin position="105"/>
        <end position="135"/>
    </location>
</feature>
<keyword evidence="8" id="KW-0175">Coiled coil</keyword>
<feature type="domain" description="C2H2-type" evidence="10">
    <location>
        <begin position="72"/>
        <end position="104"/>
    </location>
</feature>
<keyword evidence="3" id="KW-0677">Repeat</keyword>
<proteinExistence type="predicted"/>
<dbReference type="GO" id="GO:0008270">
    <property type="term" value="F:zinc ion binding"/>
    <property type="evidence" value="ECO:0007669"/>
    <property type="project" value="UniProtKB-KW"/>
</dbReference>
<keyword evidence="5" id="KW-0862">Zinc</keyword>
<dbReference type="PROSITE" id="PS00028">
    <property type="entry name" value="ZINC_FINGER_C2H2_1"/>
    <property type="match status" value="1"/>
</dbReference>
<evidence type="ECO:0000256" key="5">
    <source>
        <dbReference type="ARBA" id="ARBA00022833"/>
    </source>
</evidence>
<feature type="compositionally biased region" description="Pro residues" evidence="9">
    <location>
        <begin position="371"/>
        <end position="383"/>
    </location>
</feature>
<evidence type="ECO:0000256" key="6">
    <source>
        <dbReference type="ARBA" id="ARBA00023242"/>
    </source>
</evidence>
<evidence type="ECO:0000313" key="11">
    <source>
        <dbReference type="EMBL" id="KAF5331952.1"/>
    </source>
</evidence>
<dbReference type="SMART" id="SM00355">
    <property type="entry name" value="ZnF_C2H2"/>
    <property type="match status" value="3"/>
</dbReference>
<feature type="compositionally biased region" description="Basic and acidic residues" evidence="9">
    <location>
        <begin position="259"/>
        <end position="274"/>
    </location>
</feature>
<evidence type="ECO:0000256" key="4">
    <source>
        <dbReference type="ARBA" id="ARBA00022771"/>
    </source>
</evidence>
<dbReference type="Gene3D" id="3.30.160.60">
    <property type="entry name" value="Classic Zinc Finger"/>
    <property type="match status" value="3"/>
</dbReference>
<feature type="compositionally biased region" description="Acidic residues" evidence="9">
    <location>
        <begin position="1"/>
        <end position="10"/>
    </location>
</feature>